<name>A0A3M8CNT2_9BACL</name>
<dbReference type="AlphaFoldDB" id="A0A3M8CNT2"/>
<accession>A0A3M8CNT2</accession>
<dbReference type="RefSeq" id="WP_122907025.1">
    <property type="nucleotide sequence ID" value="NZ_CBCSBE010000022.1"/>
</dbReference>
<comment type="caution">
    <text evidence="2">The sequence shown here is derived from an EMBL/GenBank/DDBJ whole genome shotgun (WGS) entry which is preliminary data.</text>
</comment>
<evidence type="ECO:0000256" key="1">
    <source>
        <dbReference type="SAM" id="Phobius"/>
    </source>
</evidence>
<reference evidence="2 3" key="1">
    <citation type="submission" date="2018-10" db="EMBL/GenBank/DDBJ databases">
        <title>Phylogenomics of Brevibacillus.</title>
        <authorList>
            <person name="Dunlap C."/>
        </authorList>
    </citation>
    <scope>NUCLEOTIDE SEQUENCE [LARGE SCALE GENOMIC DNA]</scope>
    <source>
        <strain evidence="2 3">JCM 12215</strain>
    </source>
</reference>
<keyword evidence="1" id="KW-1133">Transmembrane helix</keyword>
<dbReference type="InterPro" id="IPR019074">
    <property type="entry name" value="YabQ"/>
</dbReference>
<dbReference type="Pfam" id="PF09578">
    <property type="entry name" value="Spore_YabQ"/>
    <property type="match status" value="1"/>
</dbReference>
<keyword evidence="1" id="KW-0472">Membrane</keyword>
<organism evidence="2 3">
    <name type="scientific">Brevibacillus invocatus</name>
    <dbReference type="NCBI Taxonomy" id="173959"/>
    <lineage>
        <taxon>Bacteria</taxon>
        <taxon>Bacillati</taxon>
        <taxon>Bacillota</taxon>
        <taxon>Bacilli</taxon>
        <taxon>Bacillales</taxon>
        <taxon>Paenibacillaceae</taxon>
        <taxon>Brevibacillus</taxon>
    </lineage>
</organism>
<feature type="transmembrane region" description="Helical" evidence="1">
    <location>
        <begin position="6"/>
        <end position="27"/>
    </location>
</feature>
<dbReference type="EMBL" id="RHHR01000001">
    <property type="protein sequence ID" value="RNB77239.1"/>
    <property type="molecule type" value="Genomic_DNA"/>
</dbReference>
<feature type="transmembrane region" description="Helical" evidence="1">
    <location>
        <begin position="104"/>
        <end position="122"/>
    </location>
</feature>
<dbReference type="NCBIfam" id="TIGR02893">
    <property type="entry name" value="spore_yabQ"/>
    <property type="match status" value="1"/>
</dbReference>
<sequence length="190" mass="22364">MSIGVQLQTVMAMLTCGALMGMGFDTYHVFKGRSRMPGWIVFIFDLLFWVGSMALVFLILVKVNDGLIRFPIFFAVIIGAWMYFLLGSKKYIHFLNRMIKFSQWLYRTTVLVIDTIVVRPILFFYRVILMLLVFLYSVLLAIIGFVWKVTRFVTSPFARWGQHLGKKMFGKTTGFWKNWKNWFHSKKKQD</sequence>
<dbReference type="Proteomes" id="UP000282028">
    <property type="component" value="Unassembled WGS sequence"/>
</dbReference>
<keyword evidence="1" id="KW-0812">Transmembrane</keyword>
<evidence type="ECO:0000313" key="2">
    <source>
        <dbReference type="EMBL" id="RNB77239.1"/>
    </source>
</evidence>
<proteinExistence type="predicted"/>
<feature type="transmembrane region" description="Helical" evidence="1">
    <location>
        <begin position="128"/>
        <end position="147"/>
    </location>
</feature>
<feature type="transmembrane region" description="Helical" evidence="1">
    <location>
        <begin position="39"/>
        <end position="61"/>
    </location>
</feature>
<feature type="transmembrane region" description="Helical" evidence="1">
    <location>
        <begin position="67"/>
        <end position="84"/>
    </location>
</feature>
<evidence type="ECO:0000313" key="3">
    <source>
        <dbReference type="Proteomes" id="UP000282028"/>
    </source>
</evidence>
<keyword evidence="3" id="KW-1185">Reference proteome</keyword>
<gene>
    <name evidence="2" type="primary">yabQ</name>
    <name evidence="2" type="ORF">EDM52_00160</name>
</gene>
<protein>
    <submittedName>
        <fullName evidence="2">Spore cortex biosynthesis protein YabQ</fullName>
    </submittedName>
</protein>
<dbReference type="OrthoDB" id="1653819at2"/>